<organism evidence="2 3">
    <name type="scientific">Rhododendron williamsianum</name>
    <dbReference type="NCBI Taxonomy" id="262921"/>
    <lineage>
        <taxon>Eukaryota</taxon>
        <taxon>Viridiplantae</taxon>
        <taxon>Streptophyta</taxon>
        <taxon>Embryophyta</taxon>
        <taxon>Tracheophyta</taxon>
        <taxon>Spermatophyta</taxon>
        <taxon>Magnoliopsida</taxon>
        <taxon>eudicotyledons</taxon>
        <taxon>Gunneridae</taxon>
        <taxon>Pentapetalae</taxon>
        <taxon>asterids</taxon>
        <taxon>Ericales</taxon>
        <taxon>Ericaceae</taxon>
        <taxon>Ericoideae</taxon>
        <taxon>Rhodoreae</taxon>
        <taxon>Rhododendron</taxon>
    </lineage>
</organism>
<dbReference type="AlphaFoldDB" id="A0A6A4LBY1"/>
<reference evidence="2 3" key="1">
    <citation type="journal article" date="2019" name="Genome Biol. Evol.">
        <title>The Rhododendron genome and chromosomal organization provide insight into shared whole-genome duplications across the heath family (Ericaceae).</title>
        <authorList>
            <person name="Soza V.L."/>
            <person name="Lindsley D."/>
            <person name="Waalkes A."/>
            <person name="Ramage E."/>
            <person name="Patwardhan R.P."/>
            <person name="Burton J.N."/>
            <person name="Adey A."/>
            <person name="Kumar A."/>
            <person name="Qiu R."/>
            <person name="Shendure J."/>
            <person name="Hall B."/>
        </authorList>
    </citation>
    <scope>NUCLEOTIDE SEQUENCE [LARGE SCALE GENOMIC DNA]</scope>
    <source>
        <strain evidence="2">RSF 1966-606</strain>
    </source>
</reference>
<evidence type="ECO:0000256" key="1">
    <source>
        <dbReference type="SAM" id="Phobius"/>
    </source>
</evidence>
<keyword evidence="1" id="KW-0472">Membrane</keyword>
<feature type="non-terminal residue" evidence="2">
    <location>
        <position position="1"/>
    </location>
</feature>
<feature type="transmembrane region" description="Helical" evidence="1">
    <location>
        <begin position="81"/>
        <end position="101"/>
    </location>
</feature>
<sequence>MKSGMIECSVCHSKLVSPNTKAVSRAYDRHRNKISSKQRALNVLLVVGDCFLVGLQVRLLLARHQKVGEKPLLSVSTFVQAARSNVLLAIPAFLYAINNYLKFTMQVPFL</sequence>
<proteinExistence type="predicted"/>
<dbReference type="OrthoDB" id="419167at2759"/>
<name>A0A6A4LBY1_9ERIC</name>
<keyword evidence="1" id="KW-0812">Transmembrane</keyword>
<dbReference type="Proteomes" id="UP000428333">
    <property type="component" value="Linkage Group LG09"/>
</dbReference>
<gene>
    <name evidence="2" type="ORF">C3L33_15248</name>
</gene>
<feature type="transmembrane region" description="Helical" evidence="1">
    <location>
        <begin position="40"/>
        <end position="61"/>
    </location>
</feature>
<keyword evidence="3" id="KW-1185">Reference proteome</keyword>
<accession>A0A6A4LBY1</accession>
<evidence type="ECO:0000313" key="2">
    <source>
        <dbReference type="EMBL" id="KAE9452839.1"/>
    </source>
</evidence>
<keyword evidence="1" id="KW-1133">Transmembrane helix</keyword>
<comment type="caution">
    <text evidence="2">The sequence shown here is derived from an EMBL/GenBank/DDBJ whole genome shotgun (WGS) entry which is preliminary data.</text>
</comment>
<evidence type="ECO:0000313" key="3">
    <source>
        <dbReference type="Proteomes" id="UP000428333"/>
    </source>
</evidence>
<dbReference type="EMBL" id="QEFC01002339">
    <property type="protein sequence ID" value="KAE9452839.1"/>
    <property type="molecule type" value="Genomic_DNA"/>
</dbReference>
<protein>
    <submittedName>
        <fullName evidence="2">Uncharacterized protein</fullName>
    </submittedName>
</protein>